<dbReference type="Proteomes" id="UP000077755">
    <property type="component" value="Chromosome 2"/>
</dbReference>
<reference evidence="1" key="2">
    <citation type="submission" date="2022-03" db="EMBL/GenBank/DDBJ databases">
        <title>Draft title - Genomic analysis of global carrot germplasm unveils the trajectory of domestication and the origin of high carotenoid orange carrot.</title>
        <authorList>
            <person name="Iorizzo M."/>
            <person name="Ellison S."/>
            <person name="Senalik D."/>
            <person name="Macko-Podgorni A."/>
            <person name="Grzebelus D."/>
            <person name="Bostan H."/>
            <person name="Rolling W."/>
            <person name="Curaba J."/>
            <person name="Simon P."/>
        </authorList>
    </citation>
    <scope>NUCLEOTIDE SEQUENCE</scope>
    <source>
        <tissue evidence="1">Leaf</tissue>
    </source>
</reference>
<dbReference type="EMBL" id="CP093344">
    <property type="protein sequence ID" value="WOG86536.1"/>
    <property type="molecule type" value="Genomic_DNA"/>
</dbReference>
<keyword evidence="2" id="KW-1185">Reference proteome</keyword>
<reference evidence="1" key="1">
    <citation type="journal article" date="2016" name="Nat. Genet.">
        <title>A high-quality carrot genome assembly provides new insights into carotenoid accumulation and asterid genome evolution.</title>
        <authorList>
            <person name="Iorizzo M."/>
            <person name="Ellison S."/>
            <person name="Senalik D."/>
            <person name="Zeng P."/>
            <person name="Satapoomin P."/>
            <person name="Huang J."/>
            <person name="Bowman M."/>
            <person name="Iovene M."/>
            <person name="Sanseverino W."/>
            <person name="Cavagnaro P."/>
            <person name="Yildiz M."/>
            <person name="Macko-Podgorni A."/>
            <person name="Moranska E."/>
            <person name="Grzebelus E."/>
            <person name="Grzebelus D."/>
            <person name="Ashrafi H."/>
            <person name="Zheng Z."/>
            <person name="Cheng S."/>
            <person name="Spooner D."/>
            <person name="Van Deynze A."/>
            <person name="Simon P."/>
        </authorList>
    </citation>
    <scope>NUCLEOTIDE SEQUENCE</scope>
    <source>
        <tissue evidence="1">Leaf</tissue>
    </source>
</reference>
<gene>
    <name evidence="1" type="ORF">DCAR_0205747</name>
</gene>
<accession>A0A175YBH2</accession>
<dbReference type="Gramene" id="KZM80954">
    <property type="protein sequence ID" value="KZM80954"/>
    <property type="gene ID" value="DCAR_031440"/>
</dbReference>
<dbReference type="AlphaFoldDB" id="A0A175YBH2"/>
<evidence type="ECO:0000313" key="1">
    <source>
        <dbReference type="EMBL" id="WOG86536.1"/>
    </source>
</evidence>
<evidence type="ECO:0000313" key="2">
    <source>
        <dbReference type="Proteomes" id="UP000077755"/>
    </source>
</evidence>
<organism evidence="1 2">
    <name type="scientific">Daucus carota subsp. sativus</name>
    <name type="common">Carrot</name>
    <dbReference type="NCBI Taxonomy" id="79200"/>
    <lineage>
        <taxon>Eukaryota</taxon>
        <taxon>Viridiplantae</taxon>
        <taxon>Streptophyta</taxon>
        <taxon>Embryophyta</taxon>
        <taxon>Tracheophyta</taxon>
        <taxon>Spermatophyta</taxon>
        <taxon>Magnoliopsida</taxon>
        <taxon>eudicotyledons</taxon>
        <taxon>Gunneridae</taxon>
        <taxon>Pentapetalae</taxon>
        <taxon>asterids</taxon>
        <taxon>campanulids</taxon>
        <taxon>Apiales</taxon>
        <taxon>Apiaceae</taxon>
        <taxon>Apioideae</taxon>
        <taxon>Scandiceae</taxon>
        <taxon>Daucinae</taxon>
        <taxon>Daucus</taxon>
        <taxon>Daucus sect. Daucus</taxon>
    </lineage>
</organism>
<name>A0A175YBH2_DAUCS</name>
<sequence>MVASPQNKAETLEGLEKNNEVVINEYIDSDPFFKFMDDHDDRVRPSVFTSSWDKALEAVVAHHPGMFEPSQIPSPYLLAQLLATTSSSQVPLVVDVEEEEGAEEAVGD</sequence>
<protein>
    <submittedName>
        <fullName evidence="1">Uncharacterized protein</fullName>
    </submittedName>
</protein>
<proteinExistence type="predicted"/>